<dbReference type="Pfam" id="PF04773">
    <property type="entry name" value="FecR"/>
    <property type="match status" value="1"/>
</dbReference>
<dbReference type="RefSeq" id="WP_084239021.1">
    <property type="nucleotide sequence ID" value="NZ_FWXT01000001.1"/>
</dbReference>
<dbReference type="EMBL" id="FWXT01000001">
    <property type="protein sequence ID" value="SMC74652.1"/>
    <property type="molecule type" value="Genomic_DNA"/>
</dbReference>
<sequence length="420" mass="46640">MNRYTTRPDLLKMMQKYEEGTATAAETAFIDRYYAFFDQHHKQDLPLDPATQESMQQEMETWLANYINQPKPVSKRSKLWPRIGIAAAVAGIAMGTWFYTNELAWLRKAPGNDQWVKNDIAPGGNHATLTSNGNTINLSEAKTGIDVKASTLSYNDGTVISSAARDLLNSTDKRSLPNSRDDARGRDDASVLTLATPKGGTYSIILQDGTKVWLNADSKLEFFSNYRNKLQRIVKLTGEGYFEVARVFSPARNGKGPQRLPFIVESNGQVVEVLGTHFNISAYKGEPIRTTLLEGSVAVTSTTPLPKTSDTRAITYSGTVLKPNQQAVVTGNEKITVGEADPNATAWKSGKFRFNNTSLEEVMKQLARWYDVEVIYPNGIPDERFTGGINRNSKASEALRILQIMKVKFKIEGKQIIVSK</sequence>
<evidence type="ECO:0000313" key="5">
    <source>
        <dbReference type="Proteomes" id="UP000192756"/>
    </source>
</evidence>
<feature type="domain" description="Protein FecR C-terminal" evidence="3">
    <location>
        <begin position="351"/>
        <end position="418"/>
    </location>
</feature>
<dbReference type="InterPro" id="IPR012373">
    <property type="entry name" value="Ferrdict_sens_TM"/>
</dbReference>
<dbReference type="PANTHER" id="PTHR30273">
    <property type="entry name" value="PERIPLASMIC SIGNAL SENSOR AND SIGMA FACTOR ACTIVATOR FECR-RELATED"/>
    <property type="match status" value="1"/>
</dbReference>
<keyword evidence="1" id="KW-1133">Transmembrane helix</keyword>
<feature type="transmembrane region" description="Helical" evidence="1">
    <location>
        <begin position="79"/>
        <end position="99"/>
    </location>
</feature>
<evidence type="ECO:0000313" key="4">
    <source>
        <dbReference type="EMBL" id="SMC74652.1"/>
    </source>
</evidence>
<dbReference type="AlphaFoldDB" id="A0A1W2BPT7"/>
<dbReference type="Pfam" id="PF16344">
    <property type="entry name" value="FecR_C"/>
    <property type="match status" value="1"/>
</dbReference>
<protein>
    <submittedName>
        <fullName evidence="4">FecR family protein</fullName>
    </submittedName>
</protein>
<dbReference type="InterPro" id="IPR006860">
    <property type="entry name" value="FecR"/>
</dbReference>
<dbReference type="GO" id="GO:0016989">
    <property type="term" value="F:sigma factor antagonist activity"/>
    <property type="evidence" value="ECO:0007669"/>
    <property type="project" value="TreeGrafter"/>
</dbReference>
<dbReference type="STRING" id="151894.SAMN04488524_2525"/>
<evidence type="ECO:0000259" key="2">
    <source>
        <dbReference type="Pfam" id="PF04773"/>
    </source>
</evidence>
<gene>
    <name evidence="4" type="ORF">SAMN04488524_2525</name>
</gene>
<keyword evidence="5" id="KW-1185">Reference proteome</keyword>
<dbReference type="Gene3D" id="3.55.50.30">
    <property type="match status" value="1"/>
</dbReference>
<dbReference type="OrthoDB" id="9771237at2"/>
<keyword evidence="1" id="KW-0812">Transmembrane</keyword>
<reference evidence="5" key="1">
    <citation type="submission" date="2017-04" db="EMBL/GenBank/DDBJ databases">
        <authorList>
            <person name="Varghese N."/>
            <person name="Submissions S."/>
        </authorList>
    </citation>
    <scope>NUCLEOTIDE SEQUENCE [LARGE SCALE GENOMIC DNA]</scope>
    <source>
        <strain evidence="5">DSM 12126</strain>
    </source>
</reference>
<accession>A0A1W2BPT7</accession>
<dbReference type="PANTHER" id="PTHR30273:SF2">
    <property type="entry name" value="PROTEIN FECR"/>
    <property type="match status" value="1"/>
</dbReference>
<feature type="domain" description="FecR protein" evidence="2">
    <location>
        <begin position="193"/>
        <end position="297"/>
    </location>
</feature>
<dbReference type="Proteomes" id="UP000192756">
    <property type="component" value="Unassembled WGS sequence"/>
</dbReference>
<name>A0A1W2BPT7_9SPHI</name>
<evidence type="ECO:0000259" key="3">
    <source>
        <dbReference type="Pfam" id="PF16344"/>
    </source>
</evidence>
<proteinExistence type="predicted"/>
<keyword evidence="1" id="KW-0472">Membrane</keyword>
<dbReference type="Gene3D" id="2.60.120.1440">
    <property type="match status" value="1"/>
</dbReference>
<evidence type="ECO:0000256" key="1">
    <source>
        <dbReference type="SAM" id="Phobius"/>
    </source>
</evidence>
<organism evidence="4 5">
    <name type="scientific">Pedobacter africanus</name>
    <dbReference type="NCBI Taxonomy" id="151894"/>
    <lineage>
        <taxon>Bacteria</taxon>
        <taxon>Pseudomonadati</taxon>
        <taxon>Bacteroidota</taxon>
        <taxon>Sphingobacteriia</taxon>
        <taxon>Sphingobacteriales</taxon>
        <taxon>Sphingobacteriaceae</taxon>
        <taxon>Pedobacter</taxon>
    </lineage>
</organism>
<dbReference type="InterPro" id="IPR032508">
    <property type="entry name" value="FecR_C"/>
</dbReference>